<reference evidence="6" key="1">
    <citation type="submission" date="2013-04" db="EMBL/GenBank/DDBJ databases">
        <title>The Genome Sequence of Fonticula alba ATCC 38817.</title>
        <authorList>
            <consortium name="The Broad Institute Genomics Platform"/>
            <person name="Russ C."/>
            <person name="Cuomo C."/>
            <person name="Burger G."/>
            <person name="Gray M.W."/>
            <person name="Holland P.W.H."/>
            <person name="King N."/>
            <person name="Lang F.B.F."/>
            <person name="Roger A.J."/>
            <person name="Ruiz-Trillo I."/>
            <person name="Brown M."/>
            <person name="Walker B."/>
            <person name="Young S."/>
            <person name="Zeng Q."/>
            <person name="Gargeya S."/>
            <person name="Fitzgerald M."/>
            <person name="Haas B."/>
            <person name="Abouelleil A."/>
            <person name="Allen A.W."/>
            <person name="Alvarado L."/>
            <person name="Arachchi H.M."/>
            <person name="Berlin A.M."/>
            <person name="Chapman S.B."/>
            <person name="Gainer-Dewar J."/>
            <person name="Goldberg J."/>
            <person name="Griggs A."/>
            <person name="Gujja S."/>
            <person name="Hansen M."/>
            <person name="Howarth C."/>
            <person name="Imamovic A."/>
            <person name="Ireland A."/>
            <person name="Larimer J."/>
            <person name="McCowan C."/>
            <person name="Murphy C."/>
            <person name="Pearson M."/>
            <person name="Poon T.W."/>
            <person name="Priest M."/>
            <person name="Roberts A."/>
            <person name="Saif S."/>
            <person name="Shea T."/>
            <person name="Sisk P."/>
            <person name="Sykes S."/>
            <person name="Wortman J."/>
            <person name="Nusbaum C."/>
            <person name="Birren B."/>
        </authorList>
    </citation>
    <scope>NUCLEOTIDE SEQUENCE [LARGE SCALE GENOMIC DNA]</scope>
    <source>
        <strain evidence="6">ATCC 38817</strain>
    </source>
</reference>
<dbReference type="STRING" id="691883.A0A058Z3G8"/>
<dbReference type="AlphaFoldDB" id="A0A058Z3G8"/>
<evidence type="ECO:0000313" key="6">
    <source>
        <dbReference type="EMBL" id="KCV68810.1"/>
    </source>
</evidence>
<dbReference type="InterPro" id="IPR003732">
    <property type="entry name" value="Daa-tRNA_deacyls_DTD"/>
</dbReference>
<keyword evidence="5" id="KW-0378">Hydrolase</keyword>
<dbReference type="PANTHER" id="PTHR10472:SF5">
    <property type="entry name" value="D-AMINOACYL-TRNA DEACYLASE 1"/>
    <property type="match status" value="1"/>
</dbReference>
<name>A0A058Z3G8_FONAL</name>
<keyword evidence="5" id="KW-0694">RNA-binding</keyword>
<keyword evidence="5" id="KW-0820">tRNA-binding</keyword>
<dbReference type="NCBIfam" id="TIGR00256">
    <property type="entry name" value="D-aminoacyl-tRNA deacylase"/>
    <property type="match status" value="1"/>
</dbReference>
<accession>A0A058Z3G8</accession>
<evidence type="ECO:0000313" key="7">
    <source>
        <dbReference type="Proteomes" id="UP000030693"/>
    </source>
</evidence>
<organism evidence="6">
    <name type="scientific">Fonticula alba</name>
    <name type="common">Slime mold</name>
    <dbReference type="NCBI Taxonomy" id="691883"/>
    <lineage>
        <taxon>Eukaryota</taxon>
        <taxon>Rotosphaerida</taxon>
        <taxon>Fonticulaceae</taxon>
        <taxon>Fonticula</taxon>
    </lineage>
</organism>
<dbReference type="EMBL" id="KB932207">
    <property type="protein sequence ID" value="KCV68810.1"/>
    <property type="molecule type" value="Genomic_DNA"/>
</dbReference>
<dbReference type="eggNOG" id="KOG3323">
    <property type="taxonomic scope" value="Eukaryota"/>
</dbReference>
<dbReference type="PANTHER" id="PTHR10472">
    <property type="entry name" value="D-TYROSYL-TRNA TYR DEACYLASE"/>
    <property type="match status" value="1"/>
</dbReference>
<dbReference type="GO" id="GO:0106026">
    <property type="term" value="F:Gly-tRNA(Ala) deacylase activity"/>
    <property type="evidence" value="ECO:0007669"/>
    <property type="project" value="RHEA"/>
</dbReference>
<proteinExistence type="inferred from homology"/>
<comment type="catalytic activity">
    <reaction evidence="3">
        <text>glycyl-tRNA(Ala) + H2O = tRNA(Ala) + glycine + H(+)</text>
        <dbReference type="Rhea" id="RHEA:53744"/>
        <dbReference type="Rhea" id="RHEA-COMP:9657"/>
        <dbReference type="Rhea" id="RHEA-COMP:13640"/>
        <dbReference type="ChEBI" id="CHEBI:15377"/>
        <dbReference type="ChEBI" id="CHEBI:15378"/>
        <dbReference type="ChEBI" id="CHEBI:57305"/>
        <dbReference type="ChEBI" id="CHEBI:78442"/>
        <dbReference type="ChEBI" id="CHEBI:78522"/>
        <dbReference type="EC" id="3.1.1.96"/>
    </reaction>
</comment>
<comment type="catalytic activity">
    <reaction evidence="4">
        <text>a D-aminoacyl-tRNA + H2O = a tRNA + a D-alpha-amino acid + H(+)</text>
        <dbReference type="Rhea" id="RHEA:13953"/>
        <dbReference type="Rhea" id="RHEA-COMP:10123"/>
        <dbReference type="Rhea" id="RHEA-COMP:10124"/>
        <dbReference type="ChEBI" id="CHEBI:15377"/>
        <dbReference type="ChEBI" id="CHEBI:15378"/>
        <dbReference type="ChEBI" id="CHEBI:59871"/>
        <dbReference type="ChEBI" id="CHEBI:78442"/>
        <dbReference type="ChEBI" id="CHEBI:79333"/>
        <dbReference type="EC" id="3.1.1.96"/>
    </reaction>
</comment>
<evidence type="ECO:0000256" key="3">
    <source>
        <dbReference type="ARBA" id="ARBA00047676"/>
    </source>
</evidence>
<keyword evidence="7" id="KW-1185">Reference proteome</keyword>
<evidence type="ECO:0000256" key="1">
    <source>
        <dbReference type="ARBA" id="ARBA00009673"/>
    </source>
</evidence>
<dbReference type="OrthoDB" id="275783at2759"/>
<dbReference type="GeneID" id="20528952"/>
<comment type="similarity">
    <text evidence="1 5">Belongs to the DTD family.</text>
</comment>
<evidence type="ECO:0000256" key="4">
    <source>
        <dbReference type="ARBA" id="ARBA00048018"/>
    </source>
</evidence>
<dbReference type="GO" id="GO:0005737">
    <property type="term" value="C:cytoplasm"/>
    <property type="evidence" value="ECO:0007669"/>
    <property type="project" value="UniProtKB-SubCell"/>
</dbReference>
<dbReference type="Proteomes" id="UP000030693">
    <property type="component" value="Unassembled WGS sequence"/>
</dbReference>
<dbReference type="OMA" id="VFGADMK"/>
<evidence type="ECO:0000256" key="2">
    <source>
        <dbReference type="ARBA" id="ARBA00013056"/>
    </source>
</evidence>
<comment type="subcellular location">
    <subcellularLocation>
        <location evidence="5">Cytoplasm</location>
    </subcellularLocation>
</comment>
<dbReference type="FunFam" id="3.50.80.10:FF:000001">
    <property type="entry name" value="D-aminoacyl-tRNA deacylase"/>
    <property type="match status" value="1"/>
</dbReference>
<dbReference type="GO" id="GO:0051500">
    <property type="term" value="F:D-tyrosyl-tRNA(Tyr) deacylase activity"/>
    <property type="evidence" value="ECO:0007669"/>
    <property type="project" value="TreeGrafter"/>
</dbReference>
<gene>
    <name evidence="6" type="ORF">H696_04227</name>
</gene>
<dbReference type="Gene3D" id="3.50.80.10">
    <property type="entry name" value="D-tyrosyl-tRNA(Tyr) deacylase"/>
    <property type="match status" value="1"/>
</dbReference>
<dbReference type="GO" id="GO:0000049">
    <property type="term" value="F:tRNA binding"/>
    <property type="evidence" value="ECO:0007669"/>
    <property type="project" value="UniProtKB-KW"/>
</dbReference>
<dbReference type="Pfam" id="PF02580">
    <property type="entry name" value="Tyr_Deacylase"/>
    <property type="match status" value="1"/>
</dbReference>
<evidence type="ECO:0000256" key="5">
    <source>
        <dbReference type="RuleBase" id="RU003470"/>
    </source>
</evidence>
<dbReference type="SUPFAM" id="SSF69500">
    <property type="entry name" value="DTD-like"/>
    <property type="match status" value="1"/>
</dbReference>
<dbReference type="EC" id="3.1.1.96" evidence="2 5"/>
<keyword evidence="5" id="KW-0963">Cytoplasm</keyword>
<dbReference type="InterPro" id="IPR023509">
    <property type="entry name" value="DTD-like_sf"/>
</dbReference>
<dbReference type="RefSeq" id="XP_009496381.1">
    <property type="nucleotide sequence ID" value="XM_009498106.1"/>
</dbReference>
<protein>
    <recommendedName>
        <fullName evidence="2 5">D-aminoacyl-tRNA deacylase</fullName>
        <ecNumber evidence="2 5">3.1.1.96</ecNumber>
    </recommendedName>
</protein>
<sequence length="167" mass="18110">MKCILQRVTAASVTVDGAIVGAIKEGVMVLIGLHHEDKDADLDYIVSKILTTRVFDGEATDTAPGKPWARSVTDAGYGVLSVSQFTLNCRMKGTRPDFHHAMSTDKARETYDLFLEKLRKAYPGGHIANGIFGANMSVNIVNDGPVTITFDSRNRKAAELDKPLSGQ</sequence>